<dbReference type="Gene3D" id="3.10.450.50">
    <property type="match status" value="1"/>
</dbReference>
<dbReference type="Proteomes" id="UP000564704">
    <property type="component" value="Unassembled WGS sequence"/>
</dbReference>
<name>A0A844D4L1_9RHOB</name>
<reference evidence="2 3" key="1">
    <citation type="submission" date="2019-05" db="EMBL/GenBank/DDBJ databases">
        <title>Roseovarius bejariae sp. nov., a moderately halophylic bacterium isolated from a saline soil in Rambla Salada (Murcia).</title>
        <authorList>
            <person name="Castro D.J."/>
            <person name="Gomez-Altuve A."/>
            <person name="Reina J.C."/>
            <person name="Rodriguez M."/>
            <person name="Sampedro I."/>
            <person name="Llamas I."/>
            <person name="Martinez-Checa F."/>
        </authorList>
    </citation>
    <scope>NUCLEOTIDE SEQUENCE [LARGE SCALE GENOMIC DNA]</scope>
    <source>
        <strain evidence="2 3">A21</strain>
    </source>
</reference>
<protein>
    <submittedName>
        <fullName evidence="2">Nuclear transport factor 2 family protein</fullName>
    </submittedName>
</protein>
<evidence type="ECO:0000313" key="2">
    <source>
        <dbReference type="EMBL" id="MRU17094.1"/>
    </source>
</evidence>
<feature type="domain" description="SnoaL-like" evidence="1">
    <location>
        <begin position="15"/>
        <end position="117"/>
    </location>
</feature>
<keyword evidence="3" id="KW-1185">Reference proteome</keyword>
<accession>A0A844D4L1</accession>
<evidence type="ECO:0000313" key="3">
    <source>
        <dbReference type="Proteomes" id="UP000564704"/>
    </source>
</evidence>
<evidence type="ECO:0000259" key="1">
    <source>
        <dbReference type="Pfam" id="PF12680"/>
    </source>
</evidence>
<dbReference type="InterPro" id="IPR032710">
    <property type="entry name" value="NTF2-like_dom_sf"/>
</dbReference>
<organism evidence="2 3">
    <name type="scientific">Roseovarius bejariae</name>
    <dbReference type="NCBI Taxonomy" id="2576383"/>
    <lineage>
        <taxon>Bacteria</taxon>
        <taxon>Pseudomonadati</taxon>
        <taxon>Pseudomonadota</taxon>
        <taxon>Alphaproteobacteria</taxon>
        <taxon>Rhodobacterales</taxon>
        <taxon>Roseobacteraceae</taxon>
        <taxon>Roseovarius</taxon>
    </lineage>
</organism>
<gene>
    <name evidence="2" type="ORF">FDP25_16760</name>
</gene>
<proteinExistence type="predicted"/>
<comment type="caution">
    <text evidence="2">The sequence shown here is derived from an EMBL/GenBank/DDBJ whole genome shotgun (WGS) entry which is preliminary data.</text>
</comment>
<dbReference type="SUPFAM" id="SSF54427">
    <property type="entry name" value="NTF2-like"/>
    <property type="match status" value="1"/>
</dbReference>
<sequence length="154" mass="17570">MIDKIPDHNALECAVLDYFNACNSRDESGIRNVFDKDVVNYLPGGMFGPVHGVEPLIELWKSEGEQINSHWHIETVFGDPERKTAVAEWTAMKPGRNKMYRGVDWFTFNDEGKITEVRGYYAAPRDDSLGSNELGGFPYAERGWTMPEFPITYE</sequence>
<dbReference type="EMBL" id="SZWE01000003">
    <property type="protein sequence ID" value="MRU17094.1"/>
    <property type="molecule type" value="Genomic_DNA"/>
</dbReference>
<dbReference type="RefSeq" id="WP_154155201.1">
    <property type="nucleotide sequence ID" value="NZ_SZWE01000003.1"/>
</dbReference>
<dbReference type="Pfam" id="PF12680">
    <property type="entry name" value="SnoaL_2"/>
    <property type="match status" value="1"/>
</dbReference>
<dbReference type="OrthoDB" id="981191at2"/>
<dbReference type="InterPro" id="IPR037401">
    <property type="entry name" value="SnoaL-like"/>
</dbReference>
<dbReference type="AlphaFoldDB" id="A0A844D4L1"/>